<sequence length="422" mass="48240">MKYCLYLLLIVFSLPAFSQADTTQKITPGRKNSPEQQKKPYVILISADGFRYDYAVKHHADHLLALADSGVRAESMIPSYPSVTFPNHYAMVTGLYPSHSGLVNNTFYDRDRKDFYKMSNKAKVGDGTWYGGTPLWILAEQQQMLAASFYWVASEAAIKDMRQTYYYTYNEQIPIHDRIETVVKWLNLPAEQRPHLITFYFPQVDHDGHVFGPDAPETAEKVHFVDSAVYELNKAVKTTGLDVNFIFVADHGMTRVDNQNPLPVPAAIDTSKFVVSGDGILVELYARNKADVKGTYNELKKEAKDYYDVYLATNVPKRLNYRASDDWHNRIGDILLIPRYPKVFNLNNKKKLNPGWHGYDPYVIKDMQATFFAWGPQFKKHLTIAPFKNVSVFNLVSKILDLKTTEKVDGDNKLADKVLLKK</sequence>
<reference evidence="3" key="1">
    <citation type="journal article" date="2019" name="Int. J. Syst. Evol. Microbiol.">
        <title>The Global Catalogue of Microorganisms (GCM) 10K type strain sequencing project: providing services to taxonomists for standard genome sequencing and annotation.</title>
        <authorList>
            <consortium name="The Broad Institute Genomics Platform"/>
            <consortium name="The Broad Institute Genome Sequencing Center for Infectious Disease"/>
            <person name="Wu L."/>
            <person name="Ma J."/>
        </authorList>
    </citation>
    <scope>NUCLEOTIDE SEQUENCE [LARGE SCALE GENOMIC DNA]</scope>
    <source>
        <strain evidence="3">JCM 17705</strain>
    </source>
</reference>
<comment type="caution">
    <text evidence="2">The sequence shown here is derived from an EMBL/GenBank/DDBJ whole genome shotgun (WGS) entry which is preliminary data.</text>
</comment>
<protein>
    <submittedName>
        <fullName evidence="2">Ectonucleotide pyrophosphatase/phosphodiesterase</fullName>
    </submittedName>
</protein>
<dbReference type="PANTHER" id="PTHR10151:SF120">
    <property type="entry name" value="BIS(5'-ADENOSYL)-TRIPHOSPHATASE"/>
    <property type="match status" value="1"/>
</dbReference>
<dbReference type="Proteomes" id="UP001500582">
    <property type="component" value="Unassembled WGS sequence"/>
</dbReference>
<dbReference type="InterPro" id="IPR002591">
    <property type="entry name" value="Phosphodiest/P_Trfase"/>
</dbReference>
<dbReference type="Gene3D" id="3.40.720.10">
    <property type="entry name" value="Alkaline Phosphatase, subunit A"/>
    <property type="match status" value="1"/>
</dbReference>
<evidence type="ECO:0000313" key="3">
    <source>
        <dbReference type="Proteomes" id="UP001500582"/>
    </source>
</evidence>
<feature type="chain" id="PRO_5047323187" evidence="1">
    <location>
        <begin position="21"/>
        <end position="422"/>
    </location>
</feature>
<dbReference type="CDD" id="cd16018">
    <property type="entry name" value="Enpp"/>
    <property type="match status" value="1"/>
</dbReference>
<dbReference type="SUPFAM" id="SSF53649">
    <property type="entry name" value="Alkaline phosphatase-like"/>
    <property type="match status" value="1"/>
</dbReference>
<name>A0ABP8HKG5_9SPHI</name>
<feature type="signal peptide" evidence="1">
    <location>
        <begin position="1"/>
        <end position="20"/>
    </location>
</feature>
<accession>A0ABP8HKG5</accession>
<dbReference type="InterPro" id="IPR017850">
    <property type="entry name" value="Alkaline_phosphatase_core_sf"/>
</dbReference>
<dbReference type="PANTHER" id="PTHR10151">
    <property type="entry name" value="ECTONUCLEOTIDE PYROPHOSPHATASE/PHOSPHODIESTERASE"/>
    <property type="match status" value="1"/>
</dbReference>
<evidence type="ECO:0000313" key="2">
    <source>
        <dbReference type="EMBL" id="GAA4340588.1"/>
    </source>
</evidence>
<keyword evidence="1" id="KW-0732">Signal</keyword>
<organism evidence="2 3">
    <name type="scientific">Mucilaginibacter gynuensis</name>
    <dbReference type="NCBI Taxonomy" id="1302236"/>
    <lineage>
        <taxon>Bacteria</taxon>
        <taxon>Pseudomonadati</taxon>
        <taxon>Bacteroidota</taxon>
        <taxon>Sphingobacteriia</taxon>
        <taxon>Sphingobacteriales</taxon>
        <taxon>Sphingobacteriaceae</taxon>
        <taxon>Mucilaginibacter</taxon>
    </lineage>
</organism>
<proteinExistence type="predicted"/>
<evidence type="ECO:0000256" key="1">
    <source>
        <dbReference type="SAM" id="SignalP"/>
    </source>
</evidence>
<dbReference type="Gene3D" id="3.30.1360.180">
    <property type="match status" value="1"/>
</dbReference>
<keyword evidence="3" id="KW-1185">Reference proteome</keyword>
<gene>
    <name evidence="2" type="ORF">GCM10023149_52130</name>
</gene>
<dbReference type="RefSeq" id="WP_345214172.1">
    <property type="nucleotide sequence ID" value="NZ_BAABFT010000026.1"/>
</dbReference>
<dbReference type="EMBL" id="BAABFT010000026">
    <property type="protein sequence ID" value="GAA4340588.1"/>
    <property type="molecule type" value="Genomic_DNA"/>
</dbReference>
<dbReference type="Pfam" id="PF01663">
    <property type="entry name" value="Phosphodiest"/>
    <property type="match status" value="1"/>
</dbReference>